<dbReference type="PANTHER" id="PTHR23023">
    <property type="entry name" value="DIMETHYLANILINE MONOOXYGENASE"/>
    <property type="match status" value="1"/>
</dbReference>
<evidence type="ECO:0000256" key="15">
    <source>
        <dbReference type="ARBA" id="ARBA00048041"/>
    </source>
</evidence>
<keyword evidence="12 18" id="KW-0472">Membrane</keyword>
<dbReference type="FunFam" id="3.50.50.60:FF:000159">
    <property type="entry name" value="Dimethylaniline monooxygenase [N-oxide-forming]"/>
    <property type="match status" value="1"/>
</dbReference>
<dbReference type="InterPro" id="IPR036188">
    <property type="entry name" value="FAD/NAD-bd_sf"/>
</dbReference>
<protein>
    <recommendedName>
        <fullName evidence="19">Flavin-containing monooxygenase</fullName>
        <ecNumber evidence="19">1.-.-.-</ecNumber>
    </recommendedName>
</protein>
<name>A0ABD0K389_9CAEN</name>
<dbReference type="InterPro" id="IPR050346">
    <property type="entry name" value="FMO-like"/>
</dbReference>
<dbReference type="PRINTS" id="PR01121">
    <property type="entry name" value="FMOXYGENASE1"/>
</dbReference>
<keyword evidence="9 20" id="KW-1133">Transmembrane helix</keyword>
<evidence type="ECO:0000256" key="5">
    <source>
        <dbReference type="ARBA" id="ARBA00022692"/>
    </source>
</evidence>
<dbReference type="InterPro" id="IPR020946">
    <property type="entry name" value="Flavin_mOase-like"/>
</dbReference>
<evidence type="ECO:0000313" key="22">
    <source>
        <dbReference type="Proteomes" id="UP001519460"/>
    </source>
</evidence>
<comment type="catalytic activity">
    <reaction evidence="17">
        <text>N,N-dimethylaniline + NADPH + O2 + H(+) = N,N-dimethylaniline N-oxide + NADP(+) + H2O</text>
        <dbReference type="Rhea" id="RHEA:24468"/>
        <dbReference type="ChEBI" id="CHEBI:15377"/>
        <dbReference type="ChEBI" id="CHEBI:15378"/>
        <dbReference type="ChEBI" id="CHEBI:15379"/>
        <dbReference type="ChEBI" id="CHEBI:16269"/>
        <dbReference type="ChEBI" id="CHEBI:17735"/>
        <dbReference type="ChEBI" id="CHEBI:57783"/>
        <dbReference type="ChEBI" id="CHEBI:58349"/>
        <dbReference type="EC" id="1.14.13.8"/>
    </reaction>
    <physiologicalReaction direction="left-to-right" evidence="17">
        <dbReference type="Rhea" id="RHEA:24469"/>
    </physiologicalReaction>
</comment>
<evidence type="ECO:0000256" key="9">
    <source>
        <dbReference type="ARBA" id="ARBA00022989"/>
    </source>
</evidence>
<evidence type="ECO:0000256" key="11">
    <source>
        <dbReference type="ARBA" id="ARBA00023033"/>
    </source>
</evidence>
<proteinExistence type="inferred from homology"/>
<evidence type="ECO:0000256" key="3">
    <source>
        <dbReference type="ARBA" id="ARBA00009183"/>
    </source>
</evidence>
<evidence type="ECO:0000256" key="2">
    <source>
        <dbReference type="ARBA" id="ARBA00004389"/>
    </source>
</evidence>
<dbReference type="GO" id="GO:0004499">
    <property type="term" value="F:N,N-dimethylaniline monooxygenase activity"/>
    <property type="evidence" value="ECO:0007669"/>
    <property type="project" value="UniProtKB-UniRule"/>
</dbReference>
<evidence type="ECO:0000256" key="19">
    <source>
        <dbReference type="RuleBase" id="RU361177"/>
    </source>
</evidence>
<accession>A0ABD0K389</accession>
<dbReference type="Gene3D" id="3.50.50.60">
    <property type="entry name" value="FAD/NAD(P)-binding domain"/>
    <property type="match status" value="3"/>
</dbReference>
<evidence type="ECO:0000256" key="8">
    <source>
        <dbReference type="ARBA" id="ARBA00022857"/>
    </source>
</evidence>
<keyword evidence="5 20" id="KW-0812">Transmembrane</keyword>
<evidence type="ECO:0000256" key="17">
    <source>
        <dbReference type="ARBA" id="ARBA00049443"/>
    </source>
</evidence>
<evidence type="ECO:0000256" key="12">
    <source>
        <dbReference type="ARBA" id="ARBA00023136"/>
    </source>
</evidence>
<keyword evidence="10 18" id="KW-0560">Oxidoreductase</keyword>
<dbReference type="Proteomes" id="UP001519460">
    <property type="component" value="Unassembled WGS sequence"/>
</dbReference>
<dbReference type="PRINTS" id="PR00370">
    <property type="entry name" value="FMOXYGENASE"/>
</dbReference>
<dbReference type="PIRSF" id="PIRSF000332">
    <property type="entry name" value="FMO"/>
    <property type="match status" value="1"/>
</dbReference>
<evidence type="ECO:0000256" key="4">
    <source>
        <dbReference type="ARBA" id="ARBA00022630"/>
    </source>
</evidence>
<feature type="transmembrane region" description="Helical" evidence="20">
    <location>
        <begin position="523"/>
        <end position="541"/>
    </location>
</feature>
<dbReference type="Pfam" id="PF00743">
    <property type="entry name" value="FMO-like"/>
    <property type="match status" value="1"/>
</dbReference>
<comment type="caution">
    <text evidence="21">The sequence shown here is derived from an EMBL/GenBank/DDBJ whole genome shotgun (WGS) entry which is preliminary data.</text>
</comment>
<evidence type="ECO:0000256" key="1">
    <source>
        <dbReference type="ARBA" id="ARBA00001974"/>
    </source>
</evidence>
<evidence type="ECO:0000256" key="16">
    <source>
        <dbReference type="ARBA" id="ARBA00048088"/>
    </source>
</evidence>
<keyword evidence="22" id="KW-1185">Reference proteome</keyword>
<dbReference type="EC" id="1.-.-.-" evidence="19"/>
<gene>
    <name evidence="21" type="ORF">BaRGS_00027243</name>
</gene>
<evidence type="ECO:0000256" key="20">
    <source>
        <dbReference type="SAM" id="Phobius"/>
    </source>
</evidence>
<reference evidence="21 22" key="1">
    <citation type="journal article" date="2023" name="Sci. Data">
        <title>Genome assembly of the Korean intertidal mud-creeper Batillaria attramentaria.</title>
        <authorList>
            <person name="Patra A.K."/>
            <person name="Ho P.T."/>
            <person name="Jun S."/>
            <person name="Lee S.J."/>
            <person name="Kim Y."/>
            <person name="Won Y.J."/>
        </authorList>
    </citation>
    <scope>NUCLEOTIDE SEQUENCE [LARGE SCALE GENOMIC DNA]</scope>
    <source>
        <strain evidence="21">Wonlab-2016</strain>
    </source>
</reference>
<dbReference type="SUPFAM" id="SSF51905">
    <property type="entry name" value="FAD/NAD(P)-binding domain"/>
    <property type="match status" value="2"/>
</dbReference>
<keyword evidence="4 18" id="KW-0285">Flavoprotein</keyword>
<comment type="catalytic activity">
    <reaction evidence="15">
        <text>hypotaurine + NADPH + O2 + H(+) = taurine + NADP(+) + H2O</text>
        <dbReference type="Rhea" id="RHEA:69819"/>
        <dbReference type="ChEBI" id="CHEBI:15377"/>
        <dbReference type="ChEBI" id="CHEBI:15378"/>
        <dbReference type="ChEBI" id="CHEBI:15379"/>
        <dbReference type="ChEBI" id="CHEBI:57783"/>
        <dbReference type="ChEBI" id="CHEBI:57853"/>
        <dbReference type="ChEBI" id="CHEBI:58349"/>
        <dbReference type="ChEBI" id="CHEBI:507393"/>
        <dbReference type="EC" id="1.14.13.8"/>
    </reaction>
    <physiologicalReaction direction="left-to-right" evidence="15">
        <dbReference type="Rhea" id="RHEA:69820"/>
    </physiologicalReaction>
</comment>
<evidence type="ECO:0000256" key="18">
    <source>
        <dbReference type="PIRNR" id="PIRNR000332"/>
    </source>
</evidence>
<keyword evidence="6 18" id="KW-0256">Endoplasmic reticulum</keyword>
<comment type="catalytic activity">
    <reaction evidence="14">
        <text>hypotaurine + NADH + O2 + H(+) = taurine + NAD(+) + H2O</text>
        <dbReference type="Rhea" id="RHEA:74111"/>
        <dbReference type="ChEBI" id="CHEBI:15377"/>
        <dbReference type="ChEBI" id="CHEBI:15378"/>
        <dbReference type="ChEBI" id="CHEBI:15379"/>
        <dbReference type="ChEBI" id="CHEBI:57540"/>
        <dbReference type="ChEBI" id="CHEBI:57853"/>
        <dbReference type="ChEBI" id="CHEBI:57945"/>
        <dbReference type="ChEBI" id="CHEBI:507393"/>
        <dbReference type="EC" id="1.14.13.8"/>
    </reaction>
    <physiologicalReaction direction="left-to-right" evidence="14">
        <dbReference type="Rhea" id="RHEA:74112"/>
    </physiologicalReaction>
</comment>
<comment type="function">
    <text evidence="13">Broad spectrum monooxygenase that catalyzes the oxygenation of a wide variety of nitrogen- and sulfur-containing compounds including xenobiotics. Catalyzes the S-oxygenation of hypotaurine to produce taurine, an organic osmolyte involved in cell volume regulation as well as a variety of cytoprotective and developmental processes. In vitro, catalyzes the N-oxygenation of trimethylamine (TMA) to produce trimethylamine N-oxide (TMAO) and could therefore participate to the detoxification of this compound that is generated by the action of gut microbiota from dietary precursors such as choline, choline containing compounds, betaine or L-carnitine.</text>
</comment>
<evidence type="ECO:0000256" key="14">
    <source>
        <dbReference type="ARBA" id="ARBA00047338"/>
    </source>
</evidence>
<keyword evidence="8 18" id="KW-0521">NADP</keyword>
<keyword evidence="11 18" id="KW-0503">Monooxygenase</keyword>
<comment type="cofactor">
    <cofactor evidence="1 18 19">
        <name>FAD</name>
        <dbReference type="ChEBI" id="CHEBI:57692"/>
    </cofactor>
</comment>
<evidence type="ECO:0000256" key="10">
    <source>
        <dbReference type="ARBA" id="ARBA00023002"/>
    </source>
</evidence>
<evidence type="ECO:0000256" key="13">
    <source>
        <dbReference type="ARBA" id="ARBA00045957"/>
    </source>
</evidence>
<evidence type="ECO:0000256" key="6">
    <source>
        <dbReference type="ARBA" id="ARBA00022824"/>
    </source>
</evidence>
<dbReference type="InterPro" id="IPR000960">
    <property type="entry name" value="Flavin_mOase"/>
</dbReference>
<dbReference type="AlphaFoldDB" id="A0ABD0K389"/>
<dbReference type="GO" id="GO:0034899">
    <property type="term" value="F:trimethylamine monooxygenase activity"/>
    <property type="evidence" value="ECO:0007669"/>
    <property type="project" value="UniProtKB-EC"/>
</dbReference>
<dbReference type="GO" id="GO:0005789">
    <property type="term" value="C:endoplasmic reticulum membrane"/>
    <property type="evidence" value="ECO:0007669"/>
    <property type="project" value="UniProtKB-SubCell"/>
</dbReference>
<evidence type="ECO:0000256" key="7">
    <source>
        <dbReference type="ARBA" id="ARBA00022827"/>
    </source>
</evidence>
<comment type="similarity">
    <text evidence="3 18 19">Belongs to the FMO family.</text>
</comment>
<dbReference type="InterPro" id="IPR002253">
    <property type="entry name" value="Flavin_mOase_1"/>
</dbReference>
<dbReference type="EMBL" id="JACVVK020000261">
    <property type="protein sequence ID" value="KAK7481481.1"/>
    <property type="molecule type" value="Genomic_DNA"/>
</dbReference>
<organism evidence="21 22">
    <name type="scientific">Batillaria attramentaria</name>
    <dbReference type="NCBI Taxonomy" id="370345"/>
    <lineage>
        <taxon>Eukaryota</taxon>
        <taxon>Metazoa</taxon>
        <taxon>Spiralia</taxon>
        <taxon>Lophotrochozoa</taxon>
        <taxon>Mollusca</taxon>
        <taxon>Gastropoda</taxon>
        <taxon>Caenogastropoda</taxon>
        <taxon>Sorbeoconcha</taxon>
        <taxon>Cerithioidea</taxon>
        <taxon>Batillariidae</taxon>
        <taxon>Batillaria</taxon>
    </lineage>
</organism>
<keyword evidence="7 18" id="KW-0274">FAD</keyword>
<comment type="catalytic activity">
    <reaction evidence="16">
        <text>trimethylamine + NADPH + O2 = trimethylamine N-oxide + NADP(+) + H2O</text>
        <dbReference type="Rhea" id="RHEA:31979"/>
        <dbReference type="ChEBI" id="CHEBI:15377"/>
        <dbReference type="ChEBI" id="CHEBI:15379"/>
        <dbReference type="ChEBI" id="CHEBI:15724"/>
        <dbReference type="ChEBI" id="CHEBI:57783"/>
        <dbReference type="ChEBI" id="CHEBI:58349"/>
        <dbReference type="ChEBI" id="CHEBI:58389"/>
        <dbReference type="EC" id="1.14.13.148"/>
    </reaction>
    <physiologicalReaction direction="left-to-right" evidence="16">
        <dbReference type="Rhea" id="RHEA:31980"/>
    </physiologicalReaction>
</comment>
<comment type="subcellular location">
    <subcellularLocation>
        <location evidence="2">Endoplasmic reticulum membrane</location>
        <topology evidence="2">Single-pass membrane protein</topology>
    </subcellularLocation>
</comment>
<evidence type="ECO:0000313" key="21">
    <source>
        <dbReference type="EMBL" id="KAK7481481.1"/>
    </source>
</evidence>
<sequence length="543" mass="61246">MQAGRQVAVVGCGVAGLVAIKSCLEEGLEPTCFEMRSDIGGLWYPADEQYINLGPGMYDSLITNTSKAMMCFSDFPCPAHYPPYLPHRLYLQYLHIYTDHFHLREHIHFNTKVVNVHKHDDYSKNGRWVVVKETKTNSGETKQEGLEFDCVMLCQGFYRIPRSPKIAGMDSFVGGVIHAQKYRRPEPYRNKTVLVFGNAASAGDISVDIASVAKQVYLCIGDGALNISRLHNGRTPLDFRIRRALFYSVPSWLAMRAVLHSVRKWLDPVCSGLDPNPSRPLAQIHLVINDQLPFKIITGQVKVVGHVKSLEHDKAHLEDGTTLHDLDEIVFATGYEHDFHAVDSSVISPDPDGEKLELFKMAFPLSQEHDTLALIGCLRANGPIPPILESQARLAARVMAGRHKLPDQATMKRDVDHMNKKLLERHGRYNYSFHYLLMCDDICTELGAQPVWWRLLLRGDLQMALAVLFGPAHPFHYRLMGPGAWGGARQATLRAYNETVFSIQHRRVDKSVSRMSATRFPKVFLQICILVAAVFVAFWHCGY</sequence>